<organism evidence="6 7">
    <name type="scientific">Streptomyces smaragdinus</name>
    <dbReference type="NCBI Taxonomy" id="2585196"/>
    <lineage>
        <taxon>Bacteria</taxon>
        <taxon>Bacillati</taxon>
        <taxon>Actinomycetota</taxon>
        <taxon>Actinomycetes</taxon>
        <taxon>Kitasatosporales</taxon>
        <taxon>Streptomycetaceae</taxon>
        <taxon>Streptomyces</taxon>
    </lineage>
</organism>
<feature type="region of interest" description="Disordered" evidence="4">
    <location>
        <begin position="34"/>
        <end position="54"/>
    </location>
</feature>
<evidence type="ECO:0000259" key="5">
    <source>
        <dbReference type="Pfam" id="PF00150"/>
    </source>
</evidence>
<accession>A0A7K0CH13</accession>
<dbReference type="RefSeq" id="WP_153452363.1">
    <property type="nucleotide sequence ID" value="NZ_WEGJ01000008.1"/>
</dbReference>
<name>A0A7K0CH13_9ACTN</name>
<evidence type="ECO:0000256" key="4">
    <source>
        <dbReference type="SAM" id="MobiDB-lite"/>
    </source>
</evidence>
<dbReference type="InterPro" id="IPR051923">
    <property type="entry name" value="Glycosyl_Hydrolase_39"/>
</dbReference>
<protein>
    <recommendedName>
        <fullName evidence="5">Glycoside hydrolase family 5 domain-containing protein</fullName>
    </recommendedName>
</protein>
<dbReference type="SUPFAM" id="SSF51445">
    <property type="entry name" value="(Trans)glycosidases"/>
    <property type="match status" value="1"/>
</dbReference>
<dbReference type="GO" id="GO:0004553">
    <property type="term" value="F:hydrolase activity, hydrolyzing O-glycosyl compounds"/>
    <property type="evidence" value="ECO:0007669"/>
    <property type="project" value="InterPro"/>
</dbReference>
<dbReference type="Gene3D" id="3.20.20.80">
    <property type="entry name" value="Glycosidases"/>
    <property type="match status" value="1"/>
</dbReference>
<evidence type="ECO:0000256" key="3">
    <source>
        <dbReference type="RuleBase" id="RU361153"/>
    </source>
</evidence>
<dbReference type="AlphaFoldDB" id="A0A7K0CH13"/>
<dbReference type="OrthoDB" id="5242547at2"/>
<keyword evidence="2 3" id="KW-0326">Glycosidase</keyword>
<evidence type="ECO:0000256" key="2">
    <source>
        <dbReference type="ARBA" id="ARBA00023295"/>
    </source>
</evidence>
<keyword evidence="7" id="KW-1185">Reference proteome</keyword>
<keyword evidence="1 3" id="KW-0378">Hydrolase</keyword>
<dbReference type="InterPro" id="IPR017853">
    <property type="entry name" value="GH"/>
</dbReference>
<evidence type="ECO:0000313" key="6">
    <source>
        <dbReference type="EMBL" id="MQY12767.1"/>
    </source>
</evidence>
<dbReference type="PANTHER" id="PTHR12631:SF10">
    <property type="entry name" value="BETA-XYLOSIDASE-LIKE PROTEIN-RELATED"/>
    <property type="match status" value="1"/>
</dbReference>
<dbReference type="EMBL" id="WEGJ01000008">
    <property type="protein sequence ID" value="MQY12767.1"/>
    <property type="molecule type" value="Genomic_DNA"/>
</dbReference>
<gene>
    <name evidence="6" type="ORF">SRB5_29060</name>
</gene>
<sequence length="405" mass="43959">MREQTDRRKRILIAVVGFVVSAIATVVAFEPAPAPPAAAAKSGPAGSDDAEPAVGKSRELRFGLSYADTLTWMSDGELNASLDDARKLGAQWIRVDLAWNNIEPDIPGRYEWHRFDRVADAARARGLEVLATVAYTPAWARVEGCVKGLRCAPADPAAFADFTRRATERYAPKGVHTWQIWNEPNIPFWSPKPDPAAYTKLLKSSSRAIKSVDPGATVLMGGLASVSSDDLHIAHSEFLRAVAKLGALDAVDAISYHPYTYPHLASARTKYGSAFEDISASENNLASILELYGKPKMPIWLTETGAPTSGPGNVSDGTRIPANTTHVTEEFQARIAEDLVTTTGANPRVAVLFWFADQDSARVKDNRSKSRYFGLRRFDGSAKPSFKALQKAIAAYKKSRPDAAG</sequence>
<dbReference type="PANTHER" id="PTHR12631">
    <property type="entry name" value="ALPHA-L-IDURONIDASE"/>
    <property type="match status" value="1"/>
</dbReference>
<dbReference type="Pfam" id="PF00150">
    <property type="entry name" value="Cellulase"/>
    <property type="match status" value="1"/>
</dbReference>
<proteinExistence type="inferred from homology"/>
<comment type="similarity">
    <text evidence="3">Belongs to the glycosyl hydrolase 5 (cellulase A) family.</text>
</comment>
<evidence type="ECO:0000256" key="1">
    <source>
        <dbReference type="ARBA" id="ARBA00022801"/>
    </source>
</evidence>
<dbReference type="InterPro" id="IPR001547">
    <property type="entry name" value="Glyco_hydro_5"/>
</dbReference>
<reference evidence="6 7" key="1">
    <citation type="submission" date="2019-10" db="EMBL/GenBank/DDBJ databases">
        <title>Streptomyces smaragdinus sp. nov. and Streptomyces fabii sp. nov., isolated from the gut of fungus growing-termite Macrotermes natalensis.</title>
        <authorList>
            <person name="Schwitalla J."/>
            <person name="Benndorf R."/>
            <person name="Martin K."/>
            <person name="De Beer W."/>
            <person name="Kaster A.-K."/>
            <person name="Vollmers J."/>
            <person name="Poulsen M."/>
            <person name="Beemelmanns C."/>
        </authorList>
    </citation>
    <scope>NUCLEOTIDE SEQUENCE [LARGE SCALE GENOMIC DNA]</scope>
    <source>
        <strain evidence="6 7">RB5</strain>
    </source>
</reference>
<feature type="domain" description="Glycoside hydrolase family 5" evidence="5">
    <location>
        <begin position="70"/>
        <end position="309"/>
    </location>
</feature>
<comment type="caution">
    <text evidence="6">The sequence shown here is derived from an EMBL/GenBank/DDBJ whole genome shotgun (WGS) entry which is preliminary data.</text>
</comment>
<feature type="compositionally biased region" description="Low complexity" evidence="4">
    <location>
        <begin position="37"/>
        <end position="47"/>
    </location>
</feature>
<evidence type="ECO:0000313" key="7">
    <source>
        <dbReference type="Proteomes" id="UP000466345"/>
    </source>
</evidence>
<dbReference type="Proteomes" id="UP000466345">
    <property type="component" value="Unassembled WGS sequence"/>
</dbReference>
<dbReference type="GO" id="GO:0000272">
    <property type="term" value="P:polysaccharide catabolic process"/>
    <property type="evidence" value="ECO:0007669"/>
    <property type="project" value="InterPro"/>
</dbReference>